<reference evidence="1" key="1">
    <citation type="submission" date="2021-05" db="EMBL/GenBank/DDBJ databases">
        <title>A free-living protist that lacks canonical eukaryotic 1 DNA replication and segregation systems.</title>
        <authorList>
            <person name="Salas-Leiva D.E."/>
            <person name="Tromer E.C."/>
            <person name="Curtis B.A."/>
            <person name="Jerlstrom-Hultqvist J."/>
            <person name="Kolisko M."/>
            <person name="Yi Z."/>
            <person name="Salas-Leiva J.S."/>
            <person name="Gallot-Lavallee L."/>
            <person name="Kops G.J.P.L."/>
            <person name="Archibald J.M."/>
            <person name="Simpson A.G.B."/>
            <person name="Roger A.J."/>
        </authorList>
    </citation>
    <scope>NUCLEOTIDE SEQUENCE</scope>
    <source>
        <strain evidence="1">BICM</strain>
    </source>
</reference>
<evidence type="ECO:0000313" key="1">
    <source>
        <dbReference type="EMBL" id="KAG9392997.1"/>
    </source>
</evidence>
<gene>
    <name evidence="1" type="ORF">J8273_5592</name>
</gene>
<protein>
    <submittedName>
        <fullName evidence="1">Uncharacterized protein</fullName>
    </submittedName>
</protein>
<organism evidence="1 2">
    <name type="scientific">Carpediemonas membranifera</name>
    <dbReference type="NCBI Taxonomy" id="201153"/>
    <lineage>
        <taxon>Eukaryota</taxon>
        <taxon>Metamonada</taxon>
        <taxon>Carpediemonas-like organisms</taxon>
        <taxon>Carpediemonas</taxon>
    </lineage>
</organism>
<comment type="caution">
    <text evidence="1">The sequence shown here is derived from an EMBL/GenBank/DDBJ whole genome shotgun (WGS) entry which is preliminary data.</text>
</comment>
<dbReference type="Proteomes" id="UP000717585">
    <property type="component" value="Unassembled WGS sequence"/>
</dbReference>
<dbReference type="EMBL" id="JAHDYR010000028">
    <property type="protein sequence ID" value="KAG9392997.1"/>
    <property type="molecule type" value="Genomic_DNA"/>
</dbReference>
<dbReference type="AlphaFoldDB" id="A0A8J6B9W7"/>
<keyword evidence="2" id="KW-1185">Reference proteome</keyword>
<sequence length="87" mass="9737">MLHEAFTVMYTDKKTNVYLVLDVVYLRSAKTLPYLDHSQSTPRPCPDGATEPHDMATAATTSIQELEEHLDRVAVLSDRLHALVLNA</sequence>
<proteinExistence type="predicted"/>
<evidence type="ECO:0000313" key="2">
    <source>
        <dbReference type="Proteomes" id="UP000717585"/>
    </source>
</evidence>
<name>A0A8J6B9W7_9EUKA</name>
<accession>A0A8J6B9W7</accession>